<gene>
    <name evidence="1" type="ORF">CTRU02_209103</name>
</gene>
<organism evidence="1 2">
    <name type="scientific">Colletotrichum truncatum</name>
    <name type="common">Anthracnose fungus</name>
    <name type="synonym">Colletotrichum capsici</name>
    <dbReference type="NCBI Taxonomy" id="5467"/>
    <lineage>
        <taxon>Eukaryota</taxon>
        <taxon>Fungi</taxon>
        <taxon>Dikarya</taxon>
        <taxon>Ascomycota</taxon>
        <taxon>Pezizomycotina</taxon>
        <taxon>Sordariomycetes</taxon>
        <taxon>Hypocreomycetidae</taxon>
        <taxon>Glomerellales</taxon>
        <taxon>Glomerellaceae</taxon>
        <taxon>Colletotrichum</taxon>
        <taxon>Colletotrichum truncatum species complex</taxon>
    </lineage>
</organism>
<proteinExistence type="predicted"/>
<dbReference type="EMBL" id="VUJX02000005">
    <property type="protein sequence ID" value="KAL0936887.1"/>
    <property type="molecule type" value="Genomic_DNA"/>
</dbReference>
<evidence type="ECO:0000313" key="1">
    <source>
        <dbReference type="EMBL" id="KAL0936887.1"/>
    </source>
</evidence>
<comment type="caution">
    <text evidence="1">The sequence shown here is derived from an EMBL/GenBank/DDBJ whole genome shotgun (WGS) entry which is preliminary data.</text>
</comment>
<name>A0ACC3YZR3_COLTU</name>
<evidence type="ECO:0000313" key="2">
    <source>
        <dbReference type="Proteomes" id="UP000805649"/>
    </source>
</evidence>
<reference evidence="1 2" key="1">
    <citation type="journal article" date="2020" name="Phytopathology">
        <title>Genome Sequence Resources of Colletotrichum truncatum, C. plurivorum, C. musicola, and C. sojae: Four Species Pathogenic to Soybean (Glycine max).</title>
        <authorList>
            <person name="Rogerio F."/>
            <person name="Boufleur T.R."/>
            <person name="Ciampi-Guillardi M."/>
            <person name="Sukno S.A."/>
            <person name="Thon M.R."/>
            <person name="Massola Junior N.S."/>
            <person name="Baroncelli R."/>
        </authorList>
    </citation>
    <scope>NUCLEOTIDE SEQUENCE [LARGE SCALE GENOMIC DNA]</scope>
    <source>
        <strain evidence="1 2">CMES1059</strain>
    </source>
</reference>
<accession>A0ACC3YZR3</accession>
<keyword evidence="2" id="KW-1185">Reference proteome</keyword>
<dbReference type="Proteomes" id="UP000805649">
    <property type="component" value="Unassembled WGS sequence"/>
</dbReference>
<protein>
    <submittedName>
        <fullName evidence="1">Uncharacterized protein</fullName>
    </submittedName>
</protein>
<sequence length="435" mass="49403">MHRRTWILAVASTATAAVIAQRSSFANLNFDFPKTVSPEPFEIRVDQSFVDLTLRKVRGYRPSQSLFSNWTIEGPPDWATASLAEHWGKDYQWRAAEERINKFEHYATTVPGSRNYSAPIPLHFVHQRSNSSDATPVLLLHGWTSSHFEWSRVIGPLAHGDNKTFHVVAPDLPGYGFSPAPNQPNMGPREMGAAFDALMKQLGYETYGVISTDLGWVIGMWMASDFQDSLTGLFTDFYRVPPLPTDFARQTMNKTTKEESDFIEVSNAWDSSHAVYGKAQAQKPQALSVALTDSPVGFASWLWDLRYTISDDYQYSFDELITDTMLLWIQSPYGSMRSWLEFNTMLPKTDVPTGVAQWGNINGPFSSLANFPLIVSAVTPLYLLEIVLRQHQPRQWAERTSNIVYWKRHLFGGHYPFVTHPDLWIADVKEFFSSL</sequence>